<sequence length="48" mass="5943">MYITHQSTKYQLFFFRYYLKATQLCSSQHSRNPNIISYSFIYYILCLF</sequence>
<reference evidence="1" key="1">
    <citation type="submission" date="2014-05" db="EMBL/GenBank/DDBJ databases">
        <authorList>
            <person name="Chronopoulou M."/>
        </authorList>
    </citation>
    <scope>NUCLEOTIDE SEQUENCE</scope>
    <source>
        <tissue evidence="1">Whole organism</tissue>
    </source>
</reference>
<protein>
    <submittedName>
        <fullName evidence="1">Uncharacterized protein</fullName>
    </submittedName>
</protein>
<dbReference type="AlphaFoldDB" id="A0A0K2V8Y2"/>
<organism evidence="1">
    <name type="scientific">Lepeophtheirus salmonis</name>
    <name type="common">Salmon louse</name>
    <name type="synonym">Caligus salmonis</name>
    <dbReference type="NCBI Taxonomy" id="72036"/>
    <lineage>
        <taxon>Eukaryota</taxon>
        <taxon>Metazoa</taxon>
        <taxon>Ecdysozoa</taxon>
        <taxon>Arthropoda</taxon>
        <taxon>Crustacea</taxon>
        <taxon>Multicrustacea</taxon>
        <taxon>Hexanauplia</taxon>
        <taxon>Copepoda</taxon>
        <taxon>Siphonostomatoida</taxon>
        <taxon>Caligidae</taxon>
        <taxon>Lepeophtheirus</taxon>
    </lineage>
</organism>
<dbReference type="EMBL" id="HACA01029573">
    <property type="protein sequence ID" value="CDW46934.1"/>
    <property type="molecule type" value="Transcribed_RNA"/>
</dbReference>
<feature type="non-terminal residue" evidence="1">
    <location>
        <position position="48"/>
    </location>
</feature>
<name>A0A0K2V8Y2_LEPSM</name>
<proteinExistence type="predicted"/>
<accession>A0A0K2V8Y2</accession>
<evidence type="ECO:0000313" key="1">
    <source>
        <dbReference type="EMBL" id="CDW46934.1"/>
    </source>
</evidence>